<name>A0A927XDL4_9STRE</name>
<accession>A0A927XDL4</accession>
<comment type="caution">
    <text evidence="3">The sequence shown here is derived from an EMBL/GenBank/DDBJ whole genome shotgun (WGS) entry which is preliminary data.</text>
</comment>
<reference evidence="3" key="1">
    <citation type="submission" date="2019-04" db="EMBL/GenBank/DDBJ databases">
        <title>Evolution of Biomass-Degrading Anaerobic Consortia Revealed by Metagenomics.</title>
        <authorList>
            <person name="Peng X."/>
        </authorList>
    </citation>
    <scope>NUCLEOTIDE SEQUENCE</scope>
    <source>
        <strain evidence="3">SIG195</strain>
    </source>
</reference>
<evidence type="ECO:0000313" key="3">
    <source>
        <dbReference type="EMBL" id="MBE6163825.1"/>
    </source>
</evidence>
<sequence length="565" mass="64308">MSIDMILEDSQSQAQTTTSYCQHQLEGYQAIQQAINQFVSDTESLKGKAYDSARNFAETVLQALARGGELYEETLSQLISKLPNDYIEMVDGKSWREDDLLQRIDQQQQCLNVLEETELQLSLISTGLSLERKTTLHRYHEELIEVHSDLKRTYEEILEKLYAFDTYSASIFDSLADIDTQMTLGLSQIDQSWNAQTGTFQTMANMSWATVLNNQYAVKDVTATNEEKAFMANLMTQYGFDAETAQIILDVKRGIDKEFPKLSQNERDYLLLLTMGNFVYGEDAATSSGISGKIKGYIKDAMWINTAGTYHEVDNRLLVSTAEDFLTYLGIKQDDIDKLRYNVRLQNQMSSGSIKDYDSLGRKAARDYKQGVEAIYGKMTTAEFEEFWDSKYQSYSNQADFAHQSITMATILYQNPMRNANLYTFDNEKTNDLAGWRGDTTDDAFAEPSIGNDDYKADLDAVNITELMKTGLSYQEATNRYYADLGKGTYTRADKFLEYKNLDDIKSTIYDSLVPKDYHGLASGNSGYYVSKSEEECEQYLKEHYSATADFITALENGQNELYED</sequence>
<dbReference type="AlphaFoldDB" id="A0A927XDL4"/>
<feature type="domain" description="LXG" evidence="2">
    <location>
        <begin position="1"/>
        <end position="229"/>
    </location>
</feature>
<dbReference type="PROSITE" id="PS51756">
    <property type="entry name" value="LXG"/>
    <property type="match status" value="1"/>
</dbReference>
<dbReference type="EMBL" id="SVAF01000001">
    <property type="protein sequence ID" value="MBE6163825.1"/>
    <property type="molecule type" value="Genomic_DNA"/>
</dbReference>
<protein>
    <recommendedName>
        <fullName evidence="2">LXG domain-containing protein</fullName>
    </recommendedName>
</protein>
<dbReference type="InterPro" id="IPR006829">
    <property type="entry name" value="LXG_dom"/>
</dbReference>
<gene>
    <name evidence="3" type="ORF">E7156_00635</name>
</gene>
<proteinExistence type="inferred from homology"/>
<evidence type="ECO:0000256" key="1">
    <source>
        <dbReference type="ARBA" id="ARBA00034117"/>
    </source>
</evidence>
<evidence type="ECO:0000313" key="4">
    <source>
        <dbReference type="Proteomes" id="UP000700800"/>
    </source>
</evidence>
<evidence type="ECO:0000259" key="2">
    <source>
        <dbReference type="PROSITE" id="PS51756"/>
    </source>
</evidence>
<organism evidence="3 4">
    <name type="scientific">Streptococcus gallolyticus</name>
    <dbReference type="NCBI Taxonomy" id="315405"/>
    <lineage>
        <taxon>Bacteria</taxon>
        <taxon>Bacillati</taxon>
        <taxon>Bacillota</taxon>
        <taxon>Bacilli</taxon>
        <taxon>Lactobacillales</taxon>
        <taxon>Streptococcaceae</taxon>
        <taxon>Streptococcus</taxon>
    </lineage>
</organism>
<dbReference type="Proteomes" id="UP000700800">
    <property type="component" value="Unassembled WGS sequence"/>
</dbReference>
<comment type="similarity">
    <text evidence="1">In the N-terminal section; belongs to the LXG family.</text>
</comment>